<dbReference type="Pfam" id="PF14012">
    <property type="entry name" value="DUF4229"/>
    <property type="match status" value="1"/>
</dbReference>
<proteinExistence type="predicted"/>
<feature type="transmembrane region" description="Helical" evidence="1">
    <location>
        <begin position="53"/>
        <end position="72"/>
    </location>
</feature>
<keyword evidence="1" id="KW-0472">Membrane</keyword>
<dbReference type="Proteomes" id="UP000010445">
    <property type="component" value="Unassembled WGS sequence"/>
</dbReference>
<feature type="transmembrane region" description="Helical" evidence="1">
    <location>
        <begin position="22"/>
        <end position="47"/>
    </location>
</feature>
<dbReference type="HOGENOM" id="CLU_113726_2_0_11"/>
<dbReference type="RefSeq" id="WP_006062867.1">
    <property type="nucleotide sequence ID" value="NZ_KB290827.1"/>
</dbReference>
<evidence type="ECO:0000313" key="2">
    <source>
        <dbReference type="EMBL" id="EKX91547.1"/>
    </source>
</evidence>
<organism evidence="2 3">
    <name type="scientific">Corynebacterium durum F0235</name>
    <dbReference type="NCBI Taxonomy" id="1035195"/>
    <lineage>
        <taxon>Bacteria</taxon>
        <taxon>Bacillati</taxon>
        <taxon>Actinomycetota</taxon>
        <taxon>Actinomycetes</taxon>
        <taxon>Mycobacteriales</taxon>
        <taxon>Corynebacteriaceae</taxon>
        <taxon>Corynebacterium</taxon>
    </lineage>
</organism>
<accession>L1MJY2</accession>
<dbReference type="eggNOG" id="ENOG50347WD">
    <property type="taxonomic scope" value="Bacteria"/>
</dbReference>
<dbReference type="InterPro" id="IPR025323">
    <property type="entry name" value="DUF4229"/>
</dbReference>
<gene>
    <name evidence="2" type="ORF">HMPREF9997_00617</name>
</gene>
<sequence length="104" mass="11457">MSNSSEIPQIDPGLRARAARDFALYGAARLGLFLVLTVVIQGLAVLIDAPVPLAISALLALLVAFPLSMFVFKKLRVRVTQEMAAWDAQRKAHKAWVKKELSER</sequence>
<comment type="caution">
    <text evidence="2">The sequence shown here is derived from an EMBL/GenBank/DDBJ whole genome shotgun (WGS) entry which is preliminary data.</text>
</comment>
<keyword evidence="1" id="KW-0812">Transmembrane</keyword>
<keyword evidence="3" id="KW-1185">Reference proteome</keyword>
<evidence type="ECO:0000256" key="1">
    <source>
        <dbReference type="SAM" id="Phobius"/>
    </source>
</evidence>
<reference evidence="2 3" key="1">
    <citation type="submission" date="2012-05" db="EMBL/GenBank/DDBJ databases">
        <authorList>
            <person name="Weinstock G."/>
            <person name="Sodergren E."/>
            <person name="Lobos E.A."/>
            <person name="Fulton L."/>
            <person name="Fulton R."/>
            <person name="Courtney L."/>
            <person name="Fronick C."/>
            <person name="O'Laughlin M."/>
            <person name="Godfrey J."/>
            <person name="Wilson R.M."/>
            <person name="Miner T."/>
            <person name="Farmer C."/>
            <person name="Delehaunty K."/>
            <person name="Cordes M."/>
            <person name="Minx P."/>
            <person name="Tomlinson C."/>
            <person name="Chen J."/>
            <person name="Wollam A."/>
            <person name="Pepin K.H."/>
            <person name="Bhonagiri V."/>
            <person name="Zhang X."/>
            <person name="Suruliraj S."/>
            <person name="Warren W."/>
            <person name="Mitreva M."/>
            <person name="Mardis E.R."/>
            <person name="Wilson R.K."/>
        </authorList>
    </citation>
    <scope>NUCLEOTIDE SEQUENCE [LARGE SCALE GENOMIC DNA]</scope>
    <source>
        <strain evidence="2 3">F0235</strain>
    </source>
</reference>
<evidence type="ECO:0008006" key="4">
    <source>
        <dbReference type="Google" id="ProtNLM"/>
    </source>
</evidence>
<protein>
    <recommendedName>
        <fullName evidence="4">DUF4229 domain-containing protein</fullName>
    </recommendedName>
</protein>
<dbReference type="AlphaFoldDB" id="L1MJY2"/>
<name>L1MJY2_9CORY</name>
<evidence type="ECO:0000313" key="3">
    <source>
        <dbReference type="Proteomes" id="UP000010445"/>
    </source>
</evidence>
<dbReference type="EMBL" id="AMEM01000011">
    <property type="protein sequence ID" value="EKX91547.1"/>
    <property type="molecule type" value="Genomic_DNA"/>
</dbReference>
<dbReference type="GeneID" id="84895998"/>
<dbReference type="STRING" id="1035195.HMPREF9997_00617"/>
<dbReference type="PATRIC" id="fig|1035195.3.peg.555"/>
<keyword evidence="1" id="KW-1133">Transmembrane helix</keyword>